<organism evidence="4 5">
    <name type="scientific">Symbiodinium necroappetens</name>
    <dbReference type="NCBI Taxonomy" id="1628268"/>
    <lineage>
        <taxon>Eukaryota</taxon>
        <taxon>Sar</taxon>
        <taxon>Alveolata</taxon>
        <taxon>Dinophyceae</taxon>
        <taxon>Suessiales</taxon>
        <taxon>Symbiodiniaceae</taxon>
        <taxon>Symbiodinium</taxon>
    </lineage>
</organism>
<dbReference type="PROSITE" id="PS50982">
    <property type="entry name" value="MBD"/>
    <property type="match status" value="1"/>
</dbReference>
<gene>
    <name evidence="4" type="ORF">SNEC2469_LOCUS21181</name>
</gene>
<dbReference type="SUPFAM" id="SSF54171">
    <property type="entry name" value="DNA-binding domain"/>
    <property type="match status" value="1"/>
</dbReference>
<name>A0A812XK98_9DINO</name>
<feature type="compositionally biased region" description="Polar residues" evidence="1">
    <location>
        <begin position="1"/>
        <end position="28"/>
    </location>
</feature>
<dbReference type="AlphaFoldDB" id="A0A812XK98"/>
<comment type="caution">
    <text evidence="4">The sequence shown here is derived from an EMBL/GenBank/DDBJ whole genome shotgun (WGS) entry which is preliminary data.</text>
</comment>
<evidence type="ECO:0000256" key="2">
    <source>
        <dbReference type="SAM" id="Phobius"/>
    </source>
</evidence>
<feature type="region of interest" description="Disordered" evidence="1">
    <location>
        <begin position="1"/>
        <end position="116"/>
    </location>
</feature>
<evidence type="ECO:0000313" key="5">
    <source>
        <dbReference type="Proteomes" id="UP000601435"/>
    </source>
</evidence>
<dbReference type="OrthoDB" id="444956at2759"/>
<reference evidence="4" key="1">
    <citation type="submission" date="2021-02" db="EMBL/GenBank/DDBJ databases">
        <authorList>
            <person name="Dougan E. K."/>
            <person name="Rhodes N."/>
            <person name="Thang M."/>
            <person name="Chan C."/>
        </authorList>
    </citation>
    <scope>NUCLEOTIDE SEQUENCE</scope>
</reference>
<feature type="compositionally biased region" description="Low complexity" evidence="1">
    <location>
        <begin position="71"/>
        <end position="94"/>
    </location>
</feature>
<accession>A0A812XK98</accession>
<protein>
    <recommendedName>
        <fullName evidence="3">MBD domain-containing protein</fullName>
    </recommendedName>
</protein>
<feature type="region of interest" description="Disordered" evidence="1">
    <location>
        <begin position="927"/>
        <end position="947"/>
    </location>
</feature>
<keyword evidence="2" id="KW-0472">Membrane</keyword>
<sequence length="1151" mass="126226">MATQSGSPQPSNTTPIQLQFDMPNTSAPLSAEEAARTVEEAVQCRKENPEGLQDGNDITTTKKKDSEGISKKPAAQPKAAAKSATKAKAQPKAAAKSEAKAKAKAKAKGSGKGWTVEIRRRRTGASVGQPDTYYHAPDGRIFRTRSEAINYGYVILELLPDEEDQPATSRGALKRKRDKKLDLNTPYGPLWKQLTGFSMTQGPPLTVTYLDPVALLWTACQQGGGFQEFLRDCAQRCTSSPARPWDIILYVDEISPGNQLKPVNERKLQVVYFSLKQMGGLALSKEDSWFVLTAVRSIDVKRLSDGMTQLMKRIFSIFLLDRRDELLHGISLPMPNQQQWMLCLLIADEAALKSVWEDKGASGTKLCFMCQNVVSHSSGLHRTDSTGTLVSHVGHCKADLVLHTDASMQDAAAHLARCKPVMNKGAFKLRQFALGLNFAEHGPLFAPELANLLQPISLSMYDWMHNFVVGGIFHVEMTELLKVLHNQGISQSEMNGFFTGCCWPSAVGAKGATAKKMFAKKVTEFKSGASEAMALYPVLQAFLQDKLPTIRNNEARECFRCFFMLCEILDQLYKTATPENVATQATNLEQKISSHLELFKACYGEDKVLPKAHMNMHLGDLMRRHSCLLSCFVHERRHKELKRYANNLHNMQPGSEKHVLELELEEHLRNLSEFSEKRTGLLNPKDAGSVLHTAFNDFYNLAASPGLQTSVSSYVGSGRLCKREDVVVVGGPNGQEVAQVWFHVLFQGNTYTCLSEWRNLGRNRFQVRQGALHSQNAVQEKFAQPASRLGQAVWHTRVHEDYEGAVLSVDGDLRFASQHQFRKHAHHRGVVGDQVALVAALAVFGLMLVSLRAIQLFVLHLPREHAPWRRSSGTMSPGVPAPCEKRNPTIEPVKVNGTGSTPANAGAMHEPAGGGEVSCYSEVGSGVPKPDDGDRDANRGGVGCSEKTASVGEVGSMGCNRDLHKAGEHAEERPQAERLAALFSAVLSSGELDAIFTGSMLRLACHWQARSPQGGDMYSLSARELLNAWRTQKALLYNGEECSWAENIPEISPTIVNYWLLALVIEGIPCIIAYCRYGFEGVVATLATSLLTGAAAFGAGLLGGLVVSRVEGAKYFDTGLLTRFQTGSWVLLGTIPGMMLQPPSARLRSGV</sequence>
<keyword evidence="2" id="KW-1133">Transmembrane helix</keyword>
<evidence type="ECO:0000313" key="4">
    <source>
        <dbReference type="EMBL" id="CAE7732817.1"/>
    </source>
</evidence>
<keyword evidence="5" id="KW-1185">Reference proteome</keyword>
<feature type="domain" description="MBD" evidence="3">
    <location>
        <begin position="100"/>
        <end position="173"/>
    </location>
</feature>
<feature type="compositionally biased region" description="Basic and acidic residues" evidence="1">
    <location>
        <begin position="929"/>
        <end position="938"/>
    </location>
</feature>
<dbReference type="InterPro" id="IPR016177">
    <property type="entry name" value="DNA-bd_dom_sf"/>
</dbReference>
<evidence type="ECO:0000259" key="3">
    <source>
        <dbReference type="PROSITE" id="PS50982"/>
    </source>
</evidence>
<proteinExistence type="predicted"/>
<feature type="compositionally biased region" description="Basic and acidic residues" evidence="1">
    <location>
        <begin position="60"/>
        <end position="70"/>
    </location>
</feature>
<keyword evidence="2" id="KW-0812">Transmembrane</keyword>
<evidence type="ECO:0000256" key="1">
    <source>
        <dbReference type="SAM" id="MobiDB-lite"/>
    </source>
</evidence>
<dbReference type="InterPro" id="IPR001739">
    <property type="entry name" value="Methyl_CpG_DNA-bd"/>
</dbReference>
<dbReference type="Pfam" id="PF01429">
    <property type="entry name" value="MBD"/>
    <property type="match status" value="1"/>
</dbReference>
<dbReference type="Proteomes" id="UP000601435">
    <property type="component" value="Unassembled WGS sequence"/>
</dbReference>
<feature type="transmembrane region" description="Helical" evidence="2">
    <location>
        <begin position="1085"/>
        <end position="1107"/>
    </location>
</feature>
<feature type="region of interest" description="Disordered" evidence="1">
    <location>
        <begin position="868"/>
        <end position="894"/>
    </location>
</feature>
<dbReference type="EMBL" id="CAJNJA010037408">
    <property type="protein sequence ID" value="CAE7732817.1"/>
    <property type="molecule type" value="Genomic_DNA"/>
</dbReference>
<dbReference type="GO" id="GO:0003677">
    <property type="term" value="F:DNA binding"/>
    <property type="evidence" value="ECO:0007669"/>
    <property type="project" value="InterPro"/>
</dbReference>
<feature type="compositionally biased region" description="Basic and acidic residues" evidence="1">
    <location>
        <begin position="33"/>
        <end position="49"/>
    </location>
</feature>
<dbReference type="Gene3D" id="3.30.890.10">
    <property type="entry name" value="Methyl-cpg-binding Protein 2, Chain A"/>
    <property type="match status" value="1"/>
</dbReference>